<proteinExistence type="predicted"/>
<feature type="region of interest" description="Disordered" evidence="1">
    <location>
        <begin position="1"/>
        <end position="34"/>
    </location>
</feature>
<dbReference type="EMBL" id="HG001512">
    <property type="protein sequence ID" value="CDF32553.1"/>
    <property type="molecule type" value="Genomic_DNA"/>
</dbReference>
<evidence type="ECO:0000313" key="3">
    <source>
        <dbReference type="Proteomes" id="UP000012073"/>
    </source>
</evidence>
<feature type="compositionally biased region" description="Basic and acidic residues" evidence="1">
    <location>
        <begin position="8"/>
        <end position="18"/>
    </location>
</feature>
<name>R7Q3W4_CHOCR</name>
<feature type="region of interest" description="Disordered" evidence="1">
    <location>
        <begin position="125"/>
        <end position="145"/>
    </location>
</feature>
<dbReference type="RefSeq" id="XP_005712218.1">
    <property type="nucleotide sequence ID" value="XM_005712161.1"/>
</dbReference>
<reference evidence="3" key="1">
    <citation type="journal article" date="2013" name="Proc. Natl. Acad. Sci. U.S.A.">
        <title>Genome structure and metabolic features in the red seaweed Chondrus crispus shed light on evolution of the Archaeplastida.</title>
        <authorList>
            <person name="Collen J."/>
            <person name="Porcel B."/>
            <person name="Carre W."/>
            <person name="Ball S.G."/>
            <person name="Chaparro C."/>
            <person name="Tonon T."/>
            <person name="Barbeyron T."/>
            <person name="Michel G."/>
            <person name="Noel B."/>
            <person name="Valentin K."/>
            <person name="Elias M."/>
            <person name="Artiguenave F."/>
            <person name="Arun A."/>
            <person name="Aury J.M."/>
            <person name="Barbosa-Neto J.F."/>
            <person name="Bothwell J.H."/>
            <person name="Bouget F.Y."/>
            <person name="Brillet L."/>
            <person name="Cabello-Hurtado F."/>
            <person name="Capella-Gutierrez S."/>
            <person name="Charrier B."/>
            <person name="Cladiere L."/>
            <person name="Cock J.M."/>
            <person name="Coelho S.M."/>
            <person name="Colleoni C."/>
            <person name="Czjzek M."/>
            <person name="Da Silva C."/>
            <person name="Delage L."/>
            <person name="Denoeud F."/>
            <person name="Deschamps P."/>
            <person name="Dittami S.M."/>
            <person name="Gabaldon T."/>
            <person name="Gachon C.M."/>
            <person name="Groisillier A."/>
            <person name="Herve C."/>
            <person name="Jabbari K."/>
            <person name="Katinka M."/>
            <person name="Kloareg B."/>
            <person name="Kowalczyk N."/>
            <person name="Labadie K."/>
            <person name="Leblanc C."/>
            <person name="Lopez P.J."/>
            <person name="McLachlan D.H."/>
            <person name="Meslet-Cladiere L."/>
            <person name="Moustafa A."/>
            <person name="Nehr Z."/>
            <person name="Nyvall Collen P."/>
            <person name="Panaud O."/>
            <person name="Partensky F."/>
            <person name="Poulain J."/>
            <person name="Rensing S.A."/>
            <person name="Rousvoal S."/>
            <person name="Samson G."/>
            <person name="Symeonidi A."/>
            <person name="Weissenbach J."/>
            <person name="Zambounis A."/>
            <person name="Wincker P."/>
            <person name="Boyen C."/>
        </authorList>
    </citation>
    <scope>NUCLEOTIDE SEQUENCE [LARGE SCALE GENOMIC DNA]</scope>
    <source>
        <strain evidence="3">cv. Stackhouse</strain>
    </source>
</reference>
<dbReference type="AlphaFoldDB" id="R7Q3W4"/>
<dbReference type="KEGG" id="ccp:CHC_T00001513001"/>
<keyword evidence="3" id="KW-1185">Reference proteome</keyword>
<evidence type="ECO:0000256" key="1">
    <source>
        <dbReference type="SAM" id="MobiDB-lite"/>
    </source>
</evidence>
<dbReference type="GeneID" id="17319923"/>
<protein>
    <submittedName>
        <fullName evidence="2">Uncharacterized protein</fullName>
    </submittedName>
</protein>
<gene>
    <name evidence="2" type="ORF">CHC_T00001513001</name>
</gene>
<organism evidence="2 3">
    <name type="scientific">Chondrus crispus</name>
    <name type="common">Carrageen Irish moss</name>
    <name type="synonym">Polymorpha crispa</name>
    <dbReference type="NCBI Taxonomy" id="2769"/>
    <lineage>
        <taxon>Eukaryota</taxon>
        <taxon>Rhodophyta</taxon>
        <taxon>Florideophyceae</taxon>
        <taxon>Rhodymeniophycidae</taxon>
        <taxon>Gigartinales</taxon>
        <taxon>Gigartinaceae</taxon>
        <taxon>Chondrus</taxon>
    </lineage>
</organism>
<dbReference type="Gramene" id="CDF32553">
    <property type="protein sequence ID" value="CDF32553"/>
    <property type="gene ID" value="CHC_T00001513001"/>
</dbReference>
<evidence type="ECO:0000313" key="2">
    <source>
        <dbReference type="EMBL" id="CDF32553.1"/>
    </source>
</evidence>
<sequence>MQKPSPLELHHPKQDSGRHGQQRPGNHLQRATSSLLQRIRGATGCPLPKKEQHFRALVACEVHGCGHRRPWMCERPRREERRALPSHRKWPRRVELQIKEISRVSRREKPTVQSGRRAVARCPENFQGIVSGPAPQRQRLATRRR</sequence>
<dbReference type="Proteomes" id="UP000012073">
    <property type="component" value="Unassembled WGS sequence"/>
</dbReference>
<accession>R7Q3W4</accession>